<organism evidence="2 3">
    <name type="scientific">Aphanomyces stellatus</name>
    <dbReference type="NCBI Taxonomy" id="120398"/>
    <lineage>
        <taxon>Eukaryota</taxon>
        <taxon>Sar</taxon>
        <taxon>Stramenopiles</taxon>
        <taxon>Oomycota</taxon>
        <taxon>Saprolegniomycetes</taxon>
        <taxon>Saprolegniales</taxon>
        <taxon>Verrucalvaceae</taxon>
        <taxon>Aphanomyces</taxon>
    </lineage>
</organism>
<protein>
    <submittedName>
        <fullName evidence="2">Aste57867_10176 protein</fullName>
    </submittedName>
</protein>
<dbReference type="InterPro" id="IPR052050">
    <property type="entry name" value="SecEffector_AnkRepeat"/>
</dbReference>
<reference evidence="2 3" key="1">
    <citation type="submission" date="2019-03" db="EMBL/GenBank/DDBJ databases">
        <authorList>
            <person name="Gaulin E."/>
            <person name="Dumas B."/>
        </authorList>
    </citation>
    <scope>NUCLEOTIDE SEQUENCE [LARGE SCALE GENOMIC DNA]</scope>
    <source>
        <strain evidence="2">CBS 568.67</strain>
    </source>
</reference>
<sequence>MLAVSRHVLLSPELILAVASYQDGLYLDMIAFTDLETPLFHERQCDGLHFTRHMAAMHLALTEWFHVWGRLRLPKLFGCLPYMREVVLQDAIWFKNIPLVQHIDVTCGLTSFRGQLLDMAVQSNQRDMLQLLYDLGCRRCSVYAKDWAAKNGNLDMVQFLHQCGYGVSSLDVLQYVTQSTASNHDSVLQFLHAHHGHNQPNADDVAWKRAVASGDMRQVHDLSQGTASCPAVVLANVASLGHAAIVKYLARRGYLFPVEAMYSAAACGHLPVVQFLATQEGACCLPRPSDTIAMDAAASNGHLDVLRFLHERGIGTASAAAMDRAAGNGHVDVIQWLDIHRQEGCSHKALDIAARNNHMEVVEWLWCHRNARCTTQAMDQAAANGHMEVVQFLHEFYNVGCTVDAVDLAAGGNHMQVVQWLLANRSEGCSTRAMDFAAEAGHLDMLQYLHDRRTEGCTTDAMDLAAQHGHLHVVKWLHEHRPEGCTALALAFAATAGHLKIVKWLLKHRTEGCPRHTAKMIAGHRLLTARLLVKYTPSEPCMCPSCQGHSYAVGCGCYVPFEGSVHELC</sequence>
<accession>A0A485KQC5</accession>
<reference evidence="1" key="2">
    <citation type="submission" date="2019-06" db="EMBL/GenBank/DDBJ databases">
        <title>Genomics analysis of Aphanomyces spp. identifies a new class of oomycete effector associated with host adaptation.</title>
        <authorList>
            <person name="Gaulin E."/>
        </authorList>
    </citation>
    <scope>NUCLEOTIDE SEQUENCE</scope>
    <source>
        <strain evidence="1">CBS 578.67</strain>
    </source>
</reference>
<dbReference type="EMBL" id="VJMH01005189">
    <property type="protein sequence ID" value="KAF0699249.1"/>
    <property type="molecule type" value="Genomic_DNA"/>
</dbReference>
<dbReference type="Gene3D" id="1.25.40.20">
    <property type="entry name" value="Ankyrin repeat-containing domain"/>
    <property type="match status" value="3"/>
</dbReference>
<evidence type="ECO:0000313" key="3">
    <source>
        <dbReference type="Proteomes" id="UP000332933"/>
    </source>
</evidence>
<evidence type="ECO:0000313" key="1">
    <source>
        <dbReference type="EMBL" id="KAF0699249.1"/>
    </source>
</evidence>
<dbReference type="SMART" id="SM00248">
    <property type="entry name" value="ANK"/>
    <property type="match status" value="5"/>
</dbReference>
<dbReference type="EMBL" id="CAADRA010005210">
    <property type="protein sequence ID" value="VFT87052.1"/>
    <property type="molecule type" value="Genomic_DNA"/>
</dbReference>
<dbReference type="InterPro" id="IPR036770">
    <property type="entry name" value="Ankyrin_rpt-contain_sf"/>
</dbReference>
<dbReference type="OrthoDB" id="90993at2759"/>
<proteinExistence type="predicted"/>
<keyword evidence="3" id="KW-1185">Reference proteome</keyword>
<dbReference type="PANTHER" id="PTHR46586:SF3">
    <property type="entry name" value="ANKYRIN REPEAT-CONTAINING PROTEIN"/>
    <property type="match status" value="1"/>
</dbReference>
<dbReference type="InterPro" id="IPR002110">
    <property type="entry name" value="Ankyrin_rpt"/>
</dbReference>
<dbReference type="PANTHER" id="PTHR46586">
    <property type="entry name" value="ANKYRIN REPEAT-CONTAINING PROTEIN"/>
    <property type="match status" value="1"/>
</dbReference>
<name>A0A485KQC5_9STRA</name>
<dbReference type="Pfam" id="PF12796">
    <property type="entry name" value="Ank_2"/>
    <property type="match status" value="2"/>
</dbReference>
<dbReference type="AlphaFoldDB" id="A0A485KQC5"/>
<dbReference type="Proteomes" id="UP000332933">
    <property type="component" value="Unassembled WGS sequence"/>
</dbReference>
<evidence type="ECO:0000313" key="2">
    <source>
        <dbReference type="EMBL" id="VFT87052.1"/>
    </source>
</evidence>
<gene>
    <name evidence="2" type="primary">Aste57867_10176</name>
    <name evidence="1" type="ORF">As57867_010137</name>
    <name evidence="2" type="ORF">ASTE57867_10176</name>
</gene>
<dbReference type="SUPFAM" id="SSF48403">
    <property type="entry name" value="Ankyrin repeat"/>
    <property type="match status" value="2"/>
</dbReference>